<dbReference type="RefSeq" id="WP_285759059.1">
    <property type="nucleotide sequence ID" value="NZ_BSQG01000003.1"/>
</dbReference>
<proteinExistence type="predicted"/>
<keyword evidence="2" id="KW-0812">Transmembrane</keyword>
<sequence length="491" mass="50760">MNRILATVVVVFSSAVVLVLEVAVTRLVAPYAGDTLETYTAAIGVALGAIALGAKAGGDAADRWSTGPVLGVLLVFGGGTTLLARPLVLLLGPSLSGAGPFTALFLVALSIAVPVALLSAVTPVVVKTQLADLEHSGSIIGRFSAWGTLGALAGTFLTGYVLIAALPVSMVLLVTGGALVLLGAPFLVRGGRLVTTPGQTLCALLVCALGATMLVRVQSPCDAETAYYCARVLPDPERASGRVLLLDDLRHGYVDVSDPLHLEFGYTQWFGAALEALPPEGPLAALHVGGGAYTMPRWLASARPGSTSLVFEVDPAVTRMARDELDLRTGPDLEVVEGDARTAMTAAPTASRDVVIGDAFGGLSVPWHLSTLEFAEQIDRVLRPDGLYLANIIDRGPRSFVAAEVATLEEVFAHVAVVADRDGLDSAVGGNHVVIASNTPLDTASLEPLLAGAEQPGALAGPALLDRWSAQGQVLTDDYAPVDQLLTPYLT</sequence>
<feature type="transmembrane region" description="Helical" evidence="2">
    <location>
        <begin position="169"/>
        <end position="188"/>
    </location>
</feature>
<reference evidence="3" key="1">
    <citation type="submission" date="2023-02" db="EMBL/GenBank/DDBJ databases">
        <title>Nocardiopsis ansamitocini NBRC 112285.</title>
        <authorList>
            <person name="Ichikawa N."/>
            <person name="Sato H."/>
            <person name="Tonouchi N."/>
        </authorList>
    </citation>
    <scope>NUCLEOTIDE SEQUENCE</scope>
    <source>
        <strain evidence="3">NBRC 112285</strain>
    </source>
</reference>
<accession>A0A9W6P6A5</accession>
<evidence type="ECO:0000313" key="4">
    <source>
        <dbReference type="Proteomes" id="UP001165092"/>
    </source>
</evidence>
<keyword evidence="4" id="KW-1185">Reference proteome</keyword>
<dbReference type="EMBL" id="BSQG01000003">
    <property type="protein sequence ID" value="GLU47798.1"/>
    <property type="molecule type" value="Genomic_DNA"/>
</dbReference>
<evidence type="ECO:0000256" key="2">
    <source>
        <dbReference type="SAM" id="Phobius"/>
    </source>
</evidence>
<dbReference type="Proteomes" id="UP001165092">
    <property type="component" value="Unassembled WGS sequence"/>
</dbReference>
<organism evidence="3 4">
    <name type="scientific">Nocardiopsis ansamitocini</name>
    <dbReference type="NCBI Taxonomy" id="1670832"/>
    <lineage>
        <taxon>Bacteria</taxon>
        <taxon>Bacillati</taxon>
        <taxon>Actinomycetota</taxon>
        <taxon>Actinomycetes</taxon>
        <taxon>Streptosporangiales</taxon>
        <taxon>Nocardiopsidaceae</taxon>
        <taxon>Nocardiopsis</taxon>
    </lineage>
</organism>
<gene>
    <name evidence="3" type="ORF">Nans01_21490</name>
</gene>
<keyword evidence="1" id="KW-0620">Polyamine biosynthesis</keyword>
<dbReference type="InterPro" id="IPR029063">
    <property type="entry name" value="SAM-dependent_MTases_sf"/>
</dbReference>
<evidence type="ECO:0008006" key="5">
    <source>
        <dbReference type="Google" id="ProtNLM"/>
    </source>
</evidence>
<name>A0A9W6P6A5_9ACTN</name>
<feature type="transmembrane region" description="Helical" evidence="2">
    <location>
        <begin position="69"/>
        <end position="91"/>
    </location>
</feature>
<keyword evidence="2" id="KW-1133">Transmembrane helix</keyword>
<feature type="transmembrane region" description="Helical" evidence="2">
    <location>
        <begin position="143"/>
        <end position="163"/>
    </location>
</feature>
<comment type="caution">
    <text evidence="3">The sequence shown here is derived from an EMBL/GenBank/DDBJ whole genome shotgun (WGS) entry which is preliminary data.</text>
</comment>
<evidence type="ECO:0000313" key="3">
    <source>
        <dbReference type="EMBL" id="GLU47798.1"/>
    </source>
</evidence>
<feature type="transmembrane region" description="Helical" evidence="2">
    <location>
        <begin position="103"/>
        <end position="122"/>
    </location>
</feature>
<feature type="transmembrane region" description="Helical" evidence="2">
    <location>
        <begin position="200"/>
        <end position="217"/>
    </location>
</feature>
<dbReference type="PANTHER" id="PTHR43317">
    <property type="entry name" value="THERMOSPERMINE SYNTHASE ACAULIS5"/>
    <property type="match status" value="1"/>
</dbReference>
<dbReference type="NCBIfam" id="NF037959">
    <property type="entry name" value="MFS_SpdSyn"/>
    <property type="match status" value="1"/>
</dbReference>
<dbReference type="AlphaFoldDB" id="A0A9W6P6A5"/>
<dbReference type="CDD" id="cd02440">
    <property type="entry name" value="AdoMet_MTases"/>
    <property type="match status" value="1"/>
</dbReference>
<dbReference type="GO" id="GO:0006596">
    <property type="term" value="P:polyamine biosynthetic process"/>
    <property type="evidence" value="ECO:0007669"/>
    <property type="project" value="UniProtKB-KW"/>
</dbReference>
<dbReference type="Gene3D" id="3.40.50.150">
    <property type="entry name" value="Vaccinia Virus protein VP39"/>
    <property type="match status" value="1"/>
</dbReference>
<keyword evidence="2" id="KW-0472">Membrane</keyword>
<dbReference type="PANTHER" id="PTHR43317:SF1">
    <property type="entry name" value="THERMOSPERMINE SYNTHASE ACAULIS5"/>
    <property type="match status" value="1"/>
</dbReference>
<evidence type="ECO:0000256" key="1">
    <source>
        <dbReference type="ARBA" id="ARBA00023115"/>
    </source>
</evidence>
<dbReference type="SUPFAM" id="SSF53335">
    <property type="entry name" value="S-adenosyl-L-methionine-dependent methyltransferases"/>
    <property type="match status" value="1"/>
</dbReference>
<protein>
    <recommendedName>
        <fullName evidence="5">Spermidine synthase</fullName>
    </recommendedName>
</protein>
<feature type="transmembrane region" description="Helical" evidence="2">
    <location>
        <begin position="39"/>
        <end position="57"/>
    </location>
</feature>